<dbReference type="AlphaFoldDB" id="A0A9W6NGK4"/>
<sequence length="90" mass="10174">MLTLPGLKDEHVIGLQLLEFLAKRLDLTEPLLCLFGVHARSSAKGKCRRFWHVGWAVRTSAFVSISLAPLSSPTVDQERQTWLKIEKFPS</sequence>
<evidence type="ECO:0000313" key="1">
    <source>
        <dbReference type="EMBL" id="GLK89937.1"/>
    </source>
</evidence>
<reference evidence="1" key="1">
    <citation type="journal article" date="2014" name="Int. J. Syst. Evol. Microbiol.">
        <title>Complete genome sequence of Corynebacterium casei LMG S-19264T (=DSM 44701T), isolated from a smear-ripened cheese.</title>
        <authorList>
            <consortium name="US DOE Joint Genome Institute (JGI-PGF)"/>
            <person name="Walter F."/>
            <person name="Albersmeier A."/>
            <person name="Kalinowski J."/>
            <person name="Ruckert C."/>
        </authorList>
    </citation>
    <scope>NUCLEOTIDE SEQUENCE</scope>
    <source>
        <strain evidence="1">VKM B-2935</strain>
    </source>
</reference>
<proteinExistence type="predicted"/>
<accession>A0A9W6NGK4</accession>
<gene>
    <name evidence="1" type="ORF">GCM10017655_29990</name>
</gene>
<dbReference type="Proteomes" id="UP001143328">
    <property type="component" value="Unassembled WGS sequence"/>
</dbReference>
<name>A0A9W6NGK4_9PSED</name>
<protein>
    <submittedName>
        <fullName evidence="1">Uncharacterized protein</fullName>
    </submittedName>
</protein>
<organism evidence="1 2">
    <name type="scientific">Pseudomonas turukhanskensis</name>
    <dbReference type="NCBI Taxonomy" id="1806536"/>
    <lineage>
        <taxon>Bacteria</taxon>
        <taxon>Pseudomonadati</taxon>
        <taxon>Pseudomonadota</taxon>
        <taxon>Gammaproteobacteria</taxon>
        <taxon>Pseudomonadales</taxon>
        <taxon>Pseudomonadaceae</taxon>
        <taxon>Pseudomonas</taxon>
    </lineage>
</organism>
<evidence type="ECO:0000313" key="2">
    <source>
        <dbReference type="Proteomes" id="UP001143328"/>
    </source>
</evidence>
<keyword evidence="2" id="KW-1185">Reference proteome</keyword>
<comment type="caution">
    <text evidence="1">The sequence shown here is derived from an EMBL/GenBank/DDBJ whole genome shotgun (WGS) entry which is preliminary data.</text>
</comment>
<reference evidence="1" key="2">
    <citation type="submission" date="2023-01" db="EMBL/GenBank/DDBJ databases">
        <authorList>
            <person name="Sun Q."/>
            <person name="Evtushenko L."/>
        </authorList>
    </citation>
    <scope>NUCLEOTIDE SEQUENCE</scope>
    <source>
        <strain evidence="1">VKM B-2935</strain>
    </source>
</reference>
<dbReference type="EMBL" id="BSFN01000008">
    <property type="protein sequence ID" value="GLK89937.1"/>
    <property type="molecule type" value="Genomic_DNA"/>
</dbReference>